<protein>
    <submittedName>
        <fullName evidence="6">Putative exodeoxyribonuclease III</fullName>
    </submittedName>
</protein>
<organism evidence="6 7">
    <name type="scientific">Streptococcus oralis SK255</name>
    <dbReference type="NCBI Taxonomy" id="1005704"/>
    <lineage>
        <taxon>Bacteria</taxon>
        <taxon>Bacillati</taxon>
        <taxon>Bacillota</taxon>
        <taxon>Bacilli</taxon>
        <taxon>Lactobacillales</taxon>
        <taxon>Streptococcaceae</taxon>
        <taxon>Streptococcus</taxon>
    </lineage>
</organism>
<dbReference type="PANTHER" id="PTHR22748:SF6">
    <property type="entry name" value="DNA-(APURINIC OR APYRIMIDINIC SITE) ENDONUCLEASE"/>
    <property type="match status" value="1"/>
</dbReference>
<evidence type="ECO:0000256" key="3">
    <source>
        <dbReference type="ARBA" id="ARBA00022842"/>
    </source>
</evidence>
<keyword evidence="2" id="KW-0378">Hydrolase</keyword>
<evidence type="ECO:0000256" key="4">
    <source>
        <dbReference type="PIRSR" id="PIRSR604808-2"/>
    </source>
</evidence>
<proteinExistence type="predicted"/>
<dbReference type="InterPro" id="IPR020848">
    <property type="entry name" value="AP_endonuclease_F1_CS"/>
</dbReference>
<gene>
    <name evidence="6" type="ORF">HMPREF9968_0044</name>
</gene>
<keyword evidence="4" id="KW-0464">Manganese</keyword>
<dbReference type="PATRIC" id="fig|1005704.3.peg.1443"/>
<dbReference type="GO" id="GO:0003906">
    <property type="term" value="F:DNA-(apurinic or apyrimidinic site) endonuclease activity"/>
    <property type="evidence" value="ECO:0007669"/>
    <property type="project" value="TreeGrafter"/>
</dbReference>
<dbReference type="EMBL" id="AFNM01000042">
    <property type="protein sequence ID" value="EGL87015.1"/>
    <property type="molecule type" value="Genomic_DNA"/>
</dbReference>
<dbReference type="GO" id="GO:0046872">
    <property type="term" value="F:metal ion binding"/>
    <property type="evidence" value="ECO:0007669"/>
    <property type="project" value="UniProtKB-KW"/>
</dbReference>
<evidence type="ECO:0000313" key="7">
    <source>
        <dbReference type="Proteomes" id="UP000003695"/>
    </source>
</evidence>
<dbReference type="eggNOG" id="COG0708">
    <property type="taxonomic scope" value="Bacteria"/>
</dbReference>
<dbReference type="GO" id="GO:0003677">
    <property type="term" value="F:DNA binding"/>
    <property type="evidence" value="ECO:0007669"/>
    <property type="project" value="InterPro"/>
</dbReference>
<feature type="binding site" evidence="4">
    <location>
        <position position="66"/>
    </location>
    <ligand>
        <name>Mg(2+)</name>
        <dbReference type="ChEBI" id="CHEBI:18420"/>
        <label>1</label>
    </ligand>
</feature>
<comment type="cofactor">
    <cofactor evidence="4">
        <name>Mg(2+)</name>
        <dbReference type="ChEBI" id="CHEBI:18420"/>
    </cofactor>
    <cofactor evidence="4">
        <name>Mn(2+)</name>
        <dbReference type="ChEBI" id="CHEBI:29035"/>
    </cofactor>
    <text evidence="4">Probably binds two magnesium or manganese ions per subunit.</text>
</comment>
<dbReference type="PANTHER" id="PTHR22748">
    <property type="entry name" value="AP ENDONUCLEASE"/>
    <property type="match status" value="1"/>
</dbReference>
<dbReference type="GO" id="GO:0008311">
    <property type="term" value="F:double-stranded DNA 3'-5' DNA exonuclease activity"/>
    <property type="evidence" value="ECO:0007669"/>
    <property type="project" value="TreeGrafter"/>
</dbReference>
<feature type="site" description="Important for catalytic activity" evidence="5">
    <location>
        <position position="40"/>
    </location>
</feature>
<dbReference type="Gene3D" id="3.60.10.10">
    <property type="entry name" value="Endonuclease/exonuclease/phosphatase"/>
    <property type="match status" value="1"/>
</dbReference>
<feature type="binding site" evidence="4">
    <location>
        <position position="65"/>
    </location>
    <ligand>
        <name>Mg(2+)</name>
        <dbReference type="ChEBI" id="CHEBI:18420"/>
        <label>1</label>
    </ligand>
</feature>
<keyword evidence="1 4" id="KW-0479">Metal-binding</keyword>
<dbReference type="GO" id="GO:0008081">
    <property type="term" value="F:phosphoric diester hydrolase activity"/>
    <property type="evidence" value="ECO:0007669"/>
    <property type="project" value="TreeGrafter"/>
</dbReference>
<sequence length="75" mass="8713">MATGFTDTFRHLHGDVPECYTWWAQRSKTSKINNTGWRIDYWLTSNRVADKVTKSDMIDSGARQDHTPIVLEIEL</sequence>
<dbReference type="PROSITE" id="PS00727">
    <property type="entry name" value="AP_NUCLEASE_F1_2"/>
    <property type="match status" value="1"/>
</dbReference>
<evidence type="ECO:0000313" key="6">
    <source>
        <dbReference type="EMBL" id="EGL87015.1"/>
    </source>
</evidence>
<dbReference type="SUPFAM" id="SSF56219">
    <property type="entry name" value="DNase I-like"/>
    <property type="match status" value="1"/>
</dbReference>
<feature type="site" description="Interaction with DNA substrate" evidence="5">
    <location>
        <position position="66"/>
    </location>
</feature>
<reference evidence="6 7" key="1">
    <citation type="submission" date="2011-04" db="EMBL/GenBank/DDBJ databases">
        <authorList>
            <person name="Durkin A.S."/>
            <person name="Radune D."/>
            <person name="Hostetler J."/>
            <person name="Torralba M."/>
            <person name="Gillis M."/>
            <person name="Methe B."/>
            <person name="Sutton G."/>
            <person name="Nelson K.E."/>
        </authorList>
    </citation>
    <scope>NUCLEOTIDE SEQUENCE [LARGE SCALE GENOMIC DNA]</scope>
    <source>
        <strain evidence="6 7">SK255</strain>
    </source>
</reference>
<dbReference type="InterPro" id="IPR004808">
    <property type="entry name" value="AP_endonuc_1"/>
</dbReference>
<dbReference type="InterPro" id="IPR036691">
    <property type="entry name" value="Endo/exonu/phosph_ase_sf"/>
</dbReference>
<dbReference type="Proteomes" id="UP000003695">
    <property type="component" value="Unassembled WGS sequence"/>
</dbReference>
<evidence type="ECO:0000256" key="5">
    <source>
        <dbReference type="PIRSR" id="PIRSR604808-3"/>
    </source>
</evidence>
<comment type="caution">
    <text evidence="6">The sequence shown here is derived from an EMBL/GenBank/DDBJ whole genome shotgun (WGS) entry which is preliminary data.</text>
</comment>
<name>F5VW49_STROR</name>
<dbReference type="GO" id="GO:0006284">
    <property type="term" value="P:base-excision repair"/>
    <property type="evidence" value="ECO:0007669"/>
    <property type="project" value="TreeGrafter"/>
</dbReference>
<dbReference type="PROSITE" id="PS00728">
    <property type="entry name" value="AP_NUCLEASE_F1_3"/>
    <property type="match status" value="1"/>
</dbReference>
<evidence type="ECO:0000256" key="1">
    <source>
        <dbReference type="ARBA" id="ARBA00022723"/>
    </source>
</evidence>
<accession>F5VW49</accession>
<keyword evidence="3 4" id="KW-0460">Magnesium</keyword>
<evidence type="ECO:0000256" key="2">
    <source>
        <dbReference type="ARBA" id="ARBA00022801"/>
    </source>
</evidence>
<dbReference type="AlphaFoldDB" id="F5VW49"/>